<sequence>MSSILRKLELINAKNKYNSYTHPPYELECKLMEYIKQIDMDRSIEILDEINSLERAQLSNRPLNSLKYSLVGSCTLFTRAAIESGLYPETAFMLSDYYINLIDEASTKDEVENLEYKMLTSFIQVLKTHKEYAYNPLINHVISYIRKNIENKLSLQELSSIAKVHPNYLSATFKKEVGKTLTEYITEQKIEAIKLYLTYTELSIGEISYIFNFTHTTYFSSFFKSHTGITPMEYRRRNNIA</sequence>
<dbReference type="PROSITE" id="PS00041">
    <property type="entry name" value="HTH_ARAC_FAMILY_1"/>
    <property type="match status" value="1"/>
</dbReference>
<evidence type="ECO:0000313" key="5">
    <source>
        <dbReference type="EMBL" id="SHJ20163.1"/>
    </source>
</evidence>
<dbReference type="Gene3D" id="1.10.10.60">
    <property type="entry name" value="Homeodomain-like"/>
    <property type="match status" value="2"/>
</dbReference>
<dbReference type="SUPFAM" id="SSF46689">
    <property type="entry name" value="Homeodomain-like"/>
    <property type="match status" value="2"/>
</dbReference>
<dbReference type="PANTHER" id="PTHR43280:SF2">
    <property type="entry name" value="HTH-TYPE TRANSCRIPTIONAL REGULATOR EXSA"/>
    <property type="match status" value="1"/>
</dbReference>
<dbReference type="EMBL" id="FQZO01000003">
    <property type="protein sequence ID" value="SHJ20163.1"/>
    <property type="molecule type" value="Genomic_DNA"/>
</dbReference>
<dbReference type="PROSITE" id="PS01124">
    <property type="entry name" value="HTH_ARAC_FAMILY_2"/>
    <property type="match status" value="1"/>
</dbReference>
<evidence type="ECO:0000256" key="3">
    <source>
        <dbReference type="ARBA" id="ARBA00023163"/>
    </source>
</evidence>
<organism evidence="5 6">
    <name type="scientific">Clostridium amylolyticum</name>
    <dbReference type="NCBI Taxonomy" id="1121298"/>
    <lineage>
        <taxon>Bacteria</taxon>
        <taxon>Bacillati</taxon>
        <taxon>Bacillota</taxon>
        <taxon>Clostridia</taxon>
        <taxon>Eubacteriales</taxon>
        <taxon>Clostridiaceae</taxon>
        <taxon>Clostridium</taxon>
    </lineage>
</organism>
<feature type="domain" description="HTH araC/xylS-type" evidence="4">
    <location>
        <begin position="139"/>
        <end position="237"/>
    </location>
</feature>
<dbReference type="GO" id="GO:0043565">
    <property type="term" value="F:sequence-specific DNA binding"/>
    <property type="evidence" value="ECO:0007669"/>
    <property type="project" value="InterPro"/>
</dbReference>
<dbReference type="GO" id="GO:0003700">
    <property type="term" value="F:DNA-binding transcription factor activity"/>
    <property type="evidence" value="ECO:0007669"/>
    <property type="project" value="InterPro"/>
</dbReference>
<gene>
    <name evidence="5" type="ORF">SAMN05444401_2479</name>
</gene>
<reference evidence="5 6" key="1">
    <citation type="submission" date="2016-11" db="EMBL/GenBank/DDBJ databases">
        <authorList>
            <person name="Jaros S."/>
            <person name="Januszkiewicz K."/>
            <person name="Wedrychowicz H."/>
        </authorList>
    </citation>
    <scope>NUCLEOTIDE SEQUENCE [LARGE SCALE GENOMIC DNA]</scope>
    <source>
        <strain evidence="5 6">DSM 21864</strain>
    </source>
</reference>
<keyword evidence="2" id="KW-0238">DNA-binding</keyword>
<evidence type="ECO:0000259" key="4">
    <source>
        <dbReference type="PROSITE" id="PS01124"/>
    </source>
</evidence>
<dbReference type="STRING" id="1121298.SAMN05444401_2479"/>
<dbReference type="AlphaFoldDB" id="A0A1M6HDE8"/>
<proteinExistence type="predicted"/>
<keyword evidence="1" id="KW-0805">Transcription regulation</keyword>
<accession>A0A1M6HDE8</accession>
<evidence type="ECO:0000256" key="1">
    <source>
        <dbReference type="ARBA" id="ARBA00023015"/>
    </source>
</evidence>
<dbReference type="InterPro" id="IPR018060">
    <property type="entry name" value="HTH_AraC"/>
</dbReference>
<keyword evidence="6" id="KW-1185">Reference proteome</keyword>
<evidence type="ECO:0000313" key="6">
    <source>
        <dbReference type="Proteomes" id="UP000184080"/>
    </source>
</evidence>
<dbReference type="Proteomes" id="UP000184080">
    <property type="component" value="Unassembled WGS sequence"/>
</dbReference>
<dbReference type="OrthoDB" id="1934152at2"/>
<dbReference type="RefSeq" id="WP_083599867.1">
    <property type="nucleotide sequence ID" value="NZ_FQZO01000003.1"/>
</dbReference>
<name>A0A1M6HDE8_9CLOT</name>
<dbReference type="Pfam" id="PF12833">
    <property type="entry name" value="HTH_18"/>
    <property type="match status" value="1"/>
</dbReference>
<dbReference type="InterPro" id="IPR018062">
    <property type="entry name" value="HTH_AraC-typ_CS"/>
</dbReference>
<dbReference type="InterPro" id="IPR009057">
    <property type="entry name" value="Homeodomain-like_sf"/>
</dbReference>
<dbReference type="SMART" id="SM00342">
    <property type="entry name" value="HTH_ARAC"/>
    <property type="match status" value="1"/>
</dbReference>
<keyword evidence="3" id="KW-0804">Transcription</keyword>
<protein>
    <submittedName>
        <fullName evidence="5">Helix-turn-helix domain-containing protein</fullName>
    </submittedName>
</protein>
<dbReference type="PANTHER" id="PTHR43280">
    <property type="entry name" value="ARAC-FAMILY TRANSCRIPTIONAL REGULATOR"/>
    <property type="match status" value="1"/>
</dbReference>
<evidence type="ECO:0000256" key="2">
    <source>
        <dbReference type="ARBA" id="ARBA00023125"/>
    </source>
</evidence>